<name>A0A444VNE3_9FLAO</name>
<reference evidence="1 2" key="1">
    <citation type="submission" date="2014-04" db="EMBL/GenBank/DDBJ databases">
        <title>Whole genome of Muricauda olearia.</title>
        <authorList>
            <person name="Zhang X.-H."/>
            <person name="Tang K."/>
        </authorList>
    </citation>
    <scope>NUCLEOTIDE SEQUENCE [LARGE SCALE GENOMIC DNA]</scope>
    <source>
        <strain evidence="1 2">Th120</strain>
    </source>
</reference>
<keyword evidence="2" id="KW-1185">Reference proteome</keyword>
<sequence>MKYTTLLFALAINLGYAQVGNTYEEGAELQTGTISNPFLRASTNSTGEVEGSEFLNEEWEQATVIDLNINKKVRLLARFNAYTKEIELLKEKSIIALIPAKGVSVMLGGKTFIPAKLKNSTHPIFVEQLVAGPNGLYKYYDAKIVQAASDATLLNLENKDKIVITEKLYYGDTDGIQKLPSKRKSMESILAPEILKAAKKEKLSFKKEADLIRVFGMQ</sequence>
<organism evidence="1 2">
    <name type="scientific">Flagellimonas olearia</name>
    <dbReference type="NCBI Taxonomy" id="552546"/>
    <lineage>
        <taxon>Bacteria</taxon>
        <taxon>Pseudomonadati</taxon>
        <taxon>Bacteroidota</taxon>
        <taxon>Flavobacteriia</taxon>
        <taxon>Flavobacteriales</taxon>
        <taxon>Flavobacteriaceae</taxon>
        <taxon>Flagellimonas</taxon>
    </lineage>
</organism>
<dbReference type="EMBL" id="JJMP01000003">
    <property type="protein sequence ID" value="RYC52318.1"/>
    <property type="molecule type" value="Genomic_DNA"/>
</dbReference>
<dbReference type="Proteomes" id="UP000290261">
    <property type="component" value="Unassembled WGS sequence"/>
</dbReference>
<proteinExistence type="predicted"/>
<dbReference type="RefSeq" id="WP_129653844.1">
    <property type="nucleotide sequence ID" value="NZ_ML142908.1"/>
</dbReference>
<comment type="caution">
    <text evidence="1">The sequence shown here is derived from an EMBL/GenBank/DDBJ whole genome shotgun (WGS) entry which is preliminary data.</text>
</comment>
<evidence type="ECO:0000313" key="1">
    <source>
        <dbReference type="EMBL" id="RYC52318.1"/>
    </source>
</evidence>
<protein>
    <submittedName>
        <fullName evidence="1">Uncharacterized protein</fullName>
    </submittedName>
</protein>
<evidence type="ECO:0000313" key="2">
    <source>
        <dbReference type="Proteomes" id="UP000290261"/>
    </source>
</evidence>
<dbReference type="AlphaFoldDB" id="A0A444VNE3"/>
<gene>
    <name evidence="1" type="ORF">DN53_10575</name>
</gene>
<accession>A0A444VNE3</accession>